<reference evidence="9 10" key="1">
    <citation type="submission" date="2017-06" db="EMBL/GenBank/DDBJ databases">
        <authorList>
            <person name="Kim H.J."/>
            <person name="Triplett B.A."/>
        </authorList>
    </citation>
    <scope>NUCLEOTIDE SEQUENCE [LARGE SCALE GENOMIC DNA]</scope>
    <source>
        <strain evidence="9 10">DSM 14713</strain>
    </source>
</reference>
<keyword evidence="10" id="KW-1185">Reference proteome</keyword>
<dbReference type="InterPro" id="IPR001610">
    <property type="entry name" value="PAC"/>
</dbReference>
<dbReference type="CDD" id="cd00082">
    <property type="entry name" value="HisKA"/>
    <property type="match status" value="1"/>
</dbReference>
<keyword evidence="3 4" id="KW-0597">Phosphoprotein</keyword>
<organism evidence="9 10">
    <name type="scientific">Melittangium boletus DSM 14713</name>
    <dbReference type="NCBI Taxonomy" id="1294270"/>
    <lineage>
        <taxon>Bacteria</taxon>
        <taxon>Pseudomonadati</taxon>
        <taxon>Myxococcota</taxon>
        <taxon>Myxococcia</taxon>
        <taxon>Myxococcales</taxon>
        <taxon>Cystobacterineae</taxon>
        <taxon>Archangiaceae</taxon>
        <taxon>Melittangium</taxon>
    </lineage>
</organism>
<gene>
    <name evidence="9" type="ORF">MEBOL_004485</name>
</gene>
<evidence type="ECO:0000259" key="5">
    <source>
        <dbReference type="PROSITE" id="PS50109"/>
    </source>
</evidence>
<dbReference type="InterPro" id="IPR036097">
    <property type="entry name" value="HisK_dim/P_sf"/>
</dbReference>
<dbReference type="PROSITE" id="PS50109">
    <property type="entry name" value="HIS_KIN"/>
    <property type="match status" value="1"/>
</dbReference>
<dbReference type="RefSeq" id="WP_095979404.1">
    <property type="nucleotide sequence ID" value="NZ_CP022163.1"/>
</dbReference>
<dbReference type="EMBL" id="CP022163">
    <property type="protein sequence ID" value="ATB31023.1"/>
    <property type="molecule type" value="Genomic_DNA"/>
</dbReference>
<dbReference type="Gene3D" id="3.40.50.2300">
    <property type="match status" value="1"/>
</dbReference>
<dbReference type="KEGG" id="mbd:MEBOL_004485"/>
<dbReference type="InterPro" id="IPR003661">
    <property type="entry name" value="HisK_dim/P_dom"/>
</dbReference>
<evidence type="ECO:0000256" key="3">
    <source>
        <dbReference type="ARBA" id="ARBA00022553"/>
    </source>
</evidence>
<evidence type="ECO:0000259" key="7">
    <source>
        <dbReference type="PROSITE" id="PS50112"/>
    </source>
</evidence>
<dbReference type="PROSITE" id="PS50112">
    <property type="entry name" value="PAS"/>
    <property type="match status" value="1"/>
</dbReference>
<dbReference type="NCBIfam" id="TIGR00229">
    <property type="entry name" value="sensory_box"/>
    <property type="match status" value="1"/>
</dbReference>
<dbReference type="Gene3D" id="3.30.450.20">
    <property type="entry name" value="PAS domain"/>
    <property type="match status" value="3"/>
</dbReference>
<dbReference type="SMART" id="SM00448">
    <property type="entry name" value="REC"/>
    <property type="match status" value="1"/>
</dbReference>
<feature type="domain" description="PAC" evidence="8">
    <location>
        <begin position="261"/>
        <end position="316"/>
    </location>
</feature>
<dbReference type="Pfam" id="PF08448">
    <property type="entry name" value="PAS_4"/>
    <property type="match status" value="2"/>
</dbReference>
<dbReference type="EC" id="2.7.13.3" evidence="2"/>
<dbReference type="InterPro" id="IPR011006">
    <property type="entry name" value="CheY-like_superfamily"/>
</dbReference>
<dbReference type="SUPFAM" id="SSF55874">
    <property type="entry name" value="ATPase domain of HSP90 chaperone/DNA topoisomerase II/histidine kinase"/>
    <property type="match status" value="1"/>
</dbReference>
<dbReference type="PANTHER" id="PTHR43547:SF2">
    <property type="entry name" value="HYBRID SIGNAL TRANSDUCTION HISTIDINE KINASE C"/>
    <property type="match status" value="1"/>
</dbReference>
<dbReference type="FunFam" id="3.30.450.20:FF:000099">
    <property type="entry name" value="Sensory box sensor histidine kinase"/>
    <property type="match status" value="1"/>
</dbReference>
<feature type="modified residue" description="4-aspartylphosphate" evidence="4">
    <location>
        <position position="73"/>
    </location>
</feature>
<dbReference type="InterPro" id="IPR000014">
    <property type="entry name" value="PAS"/>
</dbReference>
<dbReference type="PROSITE" id="PS50110">
    <property type="entry name" value="RESPONSE_REGULATORY"/>
    <property type="match status" value="1"/>
</dbReference>
<keyword evidence="9" id="KW-0808">Transferase</keyword>
<keyword evidence="9" id="KW-0418">Kinase</keyword>
<dbReference type="Pfam" id="PF13188">
    <property type="entry name" value="PAS_8"/>
    <property type="match status" value="1"/>
</dbReference>
<dbReference type="InterPro" id="IPR035965">
    <property type="entry name" value="PAS-like_dom_sf"/>
</dbReference>
<dbReference type="AlphaFoldDB" id="A0A250IIG4"/>
<dbReference type="Proteomes" id="UP000217289">
    <property type="component" value="Chromosome"/>
</dbReference>
<dbReference type="SUPFAM" id="SSF52172">
    <property type="entry name" value="CheY-like"/>
    <property type="match status" value="1"/>
</dbReference>
<feature type="domain" description="Histidine kinase" evidence="5">
    <location>
        <begin position="586"/>
        <end position="801"/>
    </location>
</feature>
<evidence type="ECO:0000313" key="10">
    <source>
        <dbReference type="Proteomes" id="UP000217289"/>
    </source>
</evidence>
<evidence type="ECO:0000313" key="9">
    <source>
        <dbReference type="EMBL" id="ATB31023.1"/>
    </source>
</evidence>
<accession>A0A250IIG4</accession>
<dbReference type="Pfam" id="PF02518">
    <property type="entry name" value="HATPase_c"/>
    <property type="match status" value="1"/>
</dbReference>
<dbReference type="InterPro" id="IPR003594">
    <property type="entry name" value="HATPase_dom"/>
</dbReference>
<dbReference type="GO" id="GO:0000155">
    <property type="term" value="F:phosphorelay sensor kinase activity"/>
    <property type="evidence" value="ECO:0007669"/>
    <property type="project" value="InterPro"/>
</dbReference>
<comment type="catalytic activity">
    <reaction evidence="1">
        <text>ATP + protein L-histidine = ADP + protein N-phospho-L-histidine.</text>
        <dbReference type="EC" id="2.7.13.3"/>
    </reaction>
</comment>
<evidence type="ECO:0000259" key="6">
    <source>
        <dbReference type="PROSITE" id="PS50110"/>
    </source>
</evidence>
<dbReference type="InterPro" id="IPR004358">
    <property type="entry name" value="Sig_transdc_His_kin-like_C"/>
</dbReference>
<dbReference type="Gene3D" id="3.30.565.10">
    <property type="entry name" value="Histidine kinase-like ATPase, C-terminal domain"/>
    <property type="match status" value="1"/>
</dbReference>
<sequence>MSTEIRPAASPDEPQAPCPPTCASVLVADDDEASRYMLERALGSLGQRIVLVETGEEALELAAQQDFAAIVLDIGLPGASGFEVARALKRQERSQHTPLLFVTGQQYTEALVTQAYATGASDLLTKPFNPDVLNTKLRVFVDLYLQRQHLEAQRRELLARTRALEESRHSLSESRESLGRTSAEHARLHALFSQAPLAIAILRGPRLMIELANPLACRIWGRPLEELLGRSFLEAPPSPDAAVAIPILQRVFDTGIAYVGKELPLRLVRYEEGAPEDTYFSLVYEPMRDGEGRVEGIIAVASEVTDGVRARRRAESVQAELEAIFESIPDAAYVGDLSGIKRANRKALDMLGYSDMEDLNVHISELASRVRVRQADTGELVPPEHTGFVRALAGESEARDYLVYNAALARDVRVRSAANPVRIGGKVAAAVVVNTDITERHAVEESLRRSEEELRTLADSIPQAVWTTSADGALTYANSAMVHYTGLRLEELLGTGFLRMISPDTREQATGLMARYLGEGEPYECEMCWLRLDGAMRWHLVRVVPLKSSSGMVMRWLGTATDVHDLRQSQSETQRRADFEQQLIGIVSHDLRNPLSAILLGVTALARREGLDDRSRKSLLRIQSSAERAVRMIRDLLDFTQARLGGGIPLKRQRADLHLVTRSVLEEVEATNPGREVVTRYSGDGQGEWDADRIAQVIQNLVTNALKYSPPDTQVRVEAVGEDGGVTLSVHNLGEPIPSERGGSLFEPLQRATADVDQAGRSVGLGLYIVDQIVRAHGGSVSMRSSASEGTSFIVKLPRATDSSSR</sequence>
<feature type="domain" description="PAC" evidence="8">
    <location>
        <begin position="523"/>
        <end position="575"/>
    </location>
</feature>
<dbReference type="SMART" id="SM00086">
    <property type="entry name" value="PAC"/>
    <property type="match status" value="2"/>
</dbReference>
<dbReference type="PROSITE" id="PS50113">
    <property type="entry name" value="PAC"/>
    <property type="match status" value="2"/>
</dbReference>
<dbReference type="CDD" id="cd00130">
    <property type="entry name" value="PAS"/>
    <property type="match status" value="2"/>
</dbReference>
<dbReference type="InterPro" id="IPR036890">
    <property type="entry name" value="HATPase_C_sf"/>
</dbReference>
<dbReference type="Pfam" id="PF00512">
    <property type="entry name" value="HisKA"/>
    <property type="match status" value="1"/>
</dbReference>
<dbReference type="CDD" id="cd00075">
    <property type="entry name" value="HATPase"/>
    <property type="match status" value="1"/>
</dbReference>
<proteinExistence type="predicted"/>
<evidence type="ECO:0000256" key="1">
    <source>
        <dbReference type="ARBA" id="ARBA00000085"/>
    </source>
</evidence>
<dbReference type="SUPFAM" id="SSF47384">
    <property type="entry name" value="Homodimeric domain of signal transducing histidine kinase"/>
    <property type="match status" value="1"/>
</dbReference>
<dbReference type="InterPro" id="IPR001789">
    <property type="entry name" value="Sig_transdc_resp-reg_receiver"/>
</dbReference>
<feature type="domain" description="Response regulatory" evidence="6">
    <location>
        <begin position="24"/>
        <end position="141"/>
    </location>
</feature>
<dbReference type="Pfam" id="PF00072">
    <property type="entry name" value="Response_reg"/>
    <property type="match status" value="1"/>
</dbReference>
<dbReference type="PANTHER" id="PTHR43547">
    <property type="entry name" value="TWO-COMPONENT HISTIDINE KINASE"/>
    <property type="match status" value="1"/>
</dbReference>
<protein>
    <recommendedName>
        <fullName evidence="2">histidine kinase</fullName>
        <ecNumber evidence="2">2.7.13.3</ecNumber>
    </recommendedName>
</protein>
<dbReference type="InterPro" id="IPR013656">
    <property type="entry name" value="PAS_4"/>
</dbReference>
<dbReference type="SMART" id="SM00091">
    <property type="entry name" value="PAS"/>
    <property type="match status" value="3"/>
</dbReference>
<dbReference type="PRINTS" id="PR00344">
    <property type="entry name" value="BCTRLSENSOR"/>
</dbReference>
<dbReference type="SMART" id="SM00387">
    <property type="entry name" value="HATPase_c"/>
    <property type="match status" value="1"/>
</dbReference>
<dbReference type="InterPro" id="IPR005467">
    <property type="entry name" value="His_kinase_dom"/>
</dbReference>
<dbReference type="SMART" id="SM00388">
    <property type="entry name" value="HisKA"/>
    <property type="match status" value="1"/>
</dbReference>
<dbReference type="InterPro" id="IPR000700">
    <property type="entry name" value="PAS-assoc_C"/>
</dbReference>
<evidence type="ECO:0000259" key="8">
    <source>
        <dbReference type="PROSITE" id="PS50113"/>
    </source>
</evidence>
<dbReference type="Gene3D" id="1.10.287.130">
    <property type="match status" value="1"/>
</dbReference>
<dbReference type="SUPFAM" id="SSF55785">
    <property type="entry name" value="PYP-like sensor domain (PAS domain)"/>
    <property type="match status" value="3"/>
</dbReference>
<dbReference type="OrthoDB" id="9122097at2"/>
<name>A0A250IIG4_9BACT</name>
<evidence type="ECO:0000256" key="2">
    <source>
        <dbReference type="ARBA" id="ARBA00012438"/>
    </source>
</evidence>
<evidence type="ECO:0000256" key="4">
    <source>
        <dbReference type="PROSITE-ProRule" id="PRU00169"/>
    </source>
</evidence>
<feature type="domain" description="PAS" evidence="7">
    <location>
        <begin position="450"/>
        <end position="520"/>
    </location>
</feature>